<comment type="similarity">
    <text evidence="2">Belongs to the CSL4 family.</text>
</comment>
<dbReference type="GO" id="GO:0006396">
    <property type="term" value="P:RNA processing"/>
    <property type="evidence" value="ECO:0007669"/>
    <property type="project" value="InterPro"/>
</dbReference>
<gene>
    <name evidence="2" type="primary">csl4</name>
    <name evidence="5" type="ORF">SBU_000637</name>
</gene>
<keyword evidence="2" id="KW-0963">Cytoplasm</keyword>
<dbReference type="InterPro" id="IPR025721">
    <property type="entry name" value="Exosome_cplx_N_dom"/>
</dbReference>
<evidence type="ECO:0000256" key="2">
    <source>
        <dbReference type="HAMAP-Rule" id="MF_00975"/>
    </source>
</evidence>
<dbReference type="AlphaFoldDB" id="A0A1F2P5V8"/>
<dbReference type="HAMAP" id="MF_00975">
    <property type="entry name" value="Exosome_Csl4"/>
    <property type="match status" value="1"/>
</dbReference>
<dbReference type="InterPro" id="IPR030850">
    <property type="entry name" value="Exosome_Csl4_arc"/>
</dbReference>
<comment type="subcellular location">
    <subcellularLocation>
        <location evidence="2">Cytoplasm</location>
    </subcellularLocation>
</comment>
<evidence type="ECO:0000256" key="3">
    <source>
        <dbReference type="SAM" id="MobiDB-lite"/>
    </source>
</evidence>
<keyword evidence="2" id="KW-0862">Zinc</keyword>
<evidence type="ECO:0000256" key="1">
    <source>
        <dbReference type="ARBA" id="ARBA00022835"/>
    </source>
</evidence>
<dbReference type="GO" id="GO:0005737">
    <property type="term" value="C:cytoplasm"/>
    <property type="evidence" value="ECO:0007669"/>
    <property type="project" value="UniProtKB-SubCell"/>
</dbReference>
<comment type="function">
    <text evidence="2">Non-catalytic component of the exosome, which is a complex involved in RNA degradation. Increases the RNA binding and the efficiency of RNA degradation. Helpful for the interaction of the exosome with A-poor RNAs.</text>
</comment>
<dbReference type="GO" id="GO:0000178">
    <property type="term" value="C:exosome (RNase complex)"/>
    <property type="evidence" value="ECO:0007669"/>
    <property type="project" value="UniProtKB-KW"/>
</dbReference>
<evidence type="ECO:0000313" key="5">
    <source>
        <dbReference type="EMBL" id="OFV66670.1"/>
    </source>
</evidence>
<evidence type="ECO:0000259" key="4">
    <source>
        <dbReference type="Pfam" id="PF14382"/>
    </source>
</evidence>
<dbReference type="STRING" id="1839936.SBU_000637"/>
<keyword evidence="6" id="KW-1185">Reference proteome</keyword>
<dbReference type="PANTHER" id="PTHR12686:SF8">
    <property type="entry name" value="EXOSOME COMPLEX COMPONENT CSL4"/>
    <property type="match status" value="1"/>
</dbReference>
<dbReference type="NCBIfam" id="NF034126">
    <property type="entry name" value="PRK09521.1"/>
    <property type="match status" value="1"/>
</dbReference>
<dbReference type="Gene3D" id="2.20.70.10">
    <property type="match status" value="1"/>
</dbReference>
<keyword evidence="1 2" id="KW-0271">Exosome</keyword>
<dbReference type="PANTHER" id="PTHR12686">
    <property type="entry name" value="3'-5' EXORIBONUCLEASE CSL4-RELATED"/>
    <property type="match status" value="1"/>
</dbReference>
<dbReference type="InterPro" id="IPR039771">
    <property type="entry name" value="Csl4"/>
</dbReference>
<feature type="binding site" evidence="2">
    <location>
        <position position="178"/>
    </location>
    <ligand>
        <name>Zn(2+)</name>
        <dbReference type="ChEBI" id="CHEBI:29105"/>
    </ligand>
</feature>
<comment type="subunit">
    <text evidence="2">Component of the archaeal exosome complex. Forms a trimer of Rrp4 and/or Csl4 subunits. The trimer associates with an hexameric ring-like arrangement composed of 3 Rrp41-Rrp42 heterodimers. Interacts with DnaG.</text>
</comment>
<dbReference type="Gene3D" id="2.40.50.140">
    <property type="entry name" value="Nucleic acid-binding proteins"/>
    <property type="match status" value="1"/>
</dbReference>
<feature type="binding site" evidence="2">
    <location>
        <position position="197"/>
    </location>
    <ligand>
        <name>Zn(2+)</name>
        <dbReference type="ChEBI" id="CHEBI:29105"/>
    </ligand>
</feature>
<dbReference type="InterPro" id="IPR012340">
    <property type="entry name" value="NA-bd_OB-fold"/>
</dbReference>
<dbReference type="SUPFAM" id="SSF110324">
    <property type="entry name" value="Ribosomal L27 protein-like"/>
    <property type="match status" value="1"/>
</dbReference>
<name>A0A1F2P5V8_9EURY</name>
<feature type="binding site" evidence="2">
    <location>
        <position position="194"/>
    </location>
    <ligand>
        <name>Zn(2+)</name>
        <dbReference type="ChEBI" id="CHEBI:29105"/>
    </ligand>
</feature>
<comment type="caution">
    <text evidence="5">The sequence shown here is derived from an EMBL/GenBank/DDBJ whole genome shotgun (WGS) entry which is preliminary data.</text>
</comment>
<dbReference type="Gene3D" id="2.40.50.100">
    <property type="match status" value="1"/>
</dbReference>
<dbReference type="EMBL" id="LYOR01000002">
    <property type="protein sequence ID" value="OFV66670.1"/>
    <property type="molecule type" value="Genomic_DNA"/>
</dbReference>
<feature type="domain" description="Exosome complex component N-terminal" evidence="4">
    <location>
        <begin position="34"/>
        <end position="68"/>
    </location>
</feature>
<proteinExistence type="inferred from homology"/>
<dbReference type="Proteomes" id="UP000185779">
    <property type="component" value="Unassembled WGS sequence"/>
</dbReference>
<feature type="binding site" evidence="2">
    <location>
        <position position="181"/>
    </location>
    <ligand>
        <name>Zn(2+)</name>
        <dbReference type="ChEBI" id="CHEBI:29105"/>
    </ligand>
</feature>
<keyword evidence="2" id="KW-0479">Metal-binding</keyword>
<dbReference type="GO" id="GO:0008270">
    <property type="term" value="F:zinc ion binding"/>
    <property type="evidence" value="ECO:0007669"/>
    <property type="project" value="UniProtKB-UniRule"/>
</dbReference>
<accession>A0A1F2P5V8</accession>
<sequence length="214" mass="23551">MGEEDVSVGVVGMAEESEFEGDKEDNQRRGTRTVLPGDLIGISEEYTTGEGAYDEKGNIYATVVGTVVEDRKRRVIGVKPLGTAPTVIKRGDVVYGTVSAVKNSIVLVDLAFIEGQEKRGIPGETQAAIHISNVKKSYVSELKNEFGYYDIVKGRVIDPVTLRLDTTDPRHGVIKAFCPKCKVGMRRKNRVLECPQCKRIESRKISTEYGKGLL</sequence>
<evidence type="ECO:0000313" key="6">
    <source>
        <dbReference type="Proteomes" id="UP000185779"/>
    </source>
</evidence>
<organism evidence="5 6">
    <name type="scientific">Candidatus Syntropharchaeum butanivorans</name>
    <dbReference type="NCBI Taxonomy" id="1839936"/>
    <lineage>
        <taxon>Archaea</taxon>
        <taxon>Methanobacteriati</taxon>
        <taxon>Methanobacteriota</taxon>
        <taxon>Stenosarchaea group</taxon>
        <taxon>Methanomicrobia</taxon>
        <taxon>Methanosarcinales</taxon>
        <taxon>ANME-2 cluster</taxon>
        <taxon>Candidatus Syntropharchaeum</taxon>
    </lineage>
</organism>
<dbReference type="GO" id="GO:0006401">
    <property type="term" value="P:RNA catabolic process"/>
    <property type="evidence" value="ECO:0007669"/>
    <property type="project" value="UniProtKB-UniRule"/>
</dbReference>
<reference evidence="5" key="1">
    <citation type="submission" date="2016-05" db="EMBL/GenBank/DDBJ databases">
        <title>Microbial consortia oxidize butane by reversing methanogenesis.</title>
        <authorList>
            <person name="Laso-Perez R."/>
            <person name="Richter M."/>
            <person name="Wegener G."/>
            <person name="Musat F."/>
        </authorList>
    </citation>
    <scope>NUCLEOTIDE SEQUENCE [LARGE SCALE GENOMIC DNA]</scope>
    <source>
        <strain evidence="5">BOX1</strain>
    </source>
</reference>
<dbReference type="SUPFAM" id="SSF50249">
    <property type="entry name" value="Nucleic acid-binding proteins"/>
    <property type="match status" value="1"/>
</dbReference>
<protein>
    <recommendedName>
        <fullName evidence="2">Exosome complex component Csl4</fullName>
    </recommendedName>
</protein>
<feature type="region of interest" description="Disordered" evidence="3">
    <location>
        <begin position="1"/>
        <end position="31"/>
    </location>
</feature>
<dbReference type="Pfam" id="PF14382">
    <property type="entry name" value="ECR1_N"/>
    <property type="match status" value="1"/>
</dbReference>